<accession>A0A3A4R3C4</accession>
<dbReference type="EMBL" id="QZJZ01000048">
    <property type="protein sequence ID" value="RJP59472.1"/>
    <property type="molecule type" value="Genomic_DNA"/>
</dbReference>
<dbReference type="InterPro" id="IPR027417">
    <property type="entry name" value="P-loop_NTPase"/>
</dbReference>
<evidence type="ECO:0000259" key="1">
    <source>
        <dbReference type="Pfam" id="PF13401"/>
    </source>
</evidence>
<dbReference type="SUPFAM" id="SSF52540">
    <property type="entry name" value="P-loop containing nucleoside triphosphate hydrolases"/>
    <property type="match status" value="1"/>
</dbReference>
<organism evidence="2 3">
    <name type="scientific">Candidatus Auribacter fodinae</name>
    <dbReference type="NCBI Taxonomy" id="2093366"/>
    <lineage>
        <taxon>Bacteria</taxon>
        <taxon>Pseudomonadati</taxon>
        <taxon>Candidatus Auribacterota</taxon>
        <taxon>Candidatus Auribacteria</taxon>
        <taxon>Candidatus Auribacterales</taxon>
        <taxon>Candidatus Auribacteraceae</taxon>
        <taxon>Candidatus Auribacter</taxon>
    </lineage>
</organism>
<dbReference type="InterPro" id="IPR049945">
    <property type="entry name" value="AAA_22"/>
</dbReference>
<dbReference type="Gene3D" id="3.40.50.300">
    <property type="entry name" value="P-loop containing nucleotide triphosphate hydrolases"/>
    <property type="match status" value="1"/>
</dbReference>
<dbReference type="Proteomes" id="UP000266426">
    <property type="component" value="Unassembled WGS sequence"/>
</dbReference>
<name>A0A3A4R3C4_9BACT</name>
<dbReference type="AlphaFoldDB" id="A0A3A4R3C4"/>
<comment type="caution">
    <text evidence="2">The sequence shown here is derived from an EMBL/GenBank/DDBJ whole genome shotgun (WGS) entry which is preliminary data.</text>
</comment>
<gene>
    <name evidence="2" type="ORF">C4541_05925</name>
</gene>
<feature type="domain" description="ORC1/DEAH AAA+ ATPase" evidence="1">
    <location>
        <begin position="43"/>
        <end position="172"/>
    </location>
</feature>
<reference evidence="2 3" key="1">
    <citation type="journal article" date="2017" name="ISME J.">
        <title>Energy and carbon metabolisms in a deep terrestrial subsurface fluid microbial community.</title>
        <authorList>
            <person name="Momper L."/>
            <person name="Jungbluth S.P."/>
            <person name="Lee M.D."/>
            <person name="Amend J.P."/>
        </authorList>
    </citation>
    <scope>NUCLEOTIDE SEQUENCE [LARGE SCALE GENOMIC DNA]</scope>
    <source>
        <strain evidence="2">SURF_26</strain>
    </source>
</reference>
<protein>
    <submittedName>
        <fullName evidence="2">Transposase</fullName>
    </submittedName>
</protein>
<evidence type="ECO:0000313" key="2">
    <source>
        <dbReference type="EMBL" id="RJP59472.1"/>
    </source>
</evidence>
<evidence type="ECO:0000313" key="3">
    <source>
        <dbReference type="Proteomes" id="UP000266426"/>
    </source>
</evidence>
<dbReference type="InterPro" id="IPR052026">
    <property type="entry name" value="ExeA_AAA_ATPase_DNA-bind"/>
</dbReference>
<sequence length="271" mass="31911">MSYYRLLNLEREPFSTSPDPRFLYRSSSHIAALQRMEIAIRLRRGLVVILGDVGAGKTTLSRTLLQNFDGEENFVFHMILDPQYRSEFQFLASLIRMFKVRPKFRSTLDYREALQEYLYKKGVEENKTIVLMIDEGQKLSPAFLEILRILLNYETNEYKLLQLVIFAQMELLPKIRRIKNFMDRICLKYILNPLGENETGEMIRFRLKQAGYDNHQPIFTNDAIGLIHAHTQGYPRRVIHLCHNALEHMIMYQKPVIDRELIADLIASEVR</sequence>
<dbReference type="PANTHER" id="PTHR35894">
    <property type="entry name" value="GENERAL SECRETION PATHWAY PROTEIN A-RELATED"/>
    <property type="match status" value="1"/>
</dbReference>
<dbReference type="GO" id="GO:0016887">
    <property type="term" value="F:ATP hydrolysis activity"/>
    <property type="evidence" value="ECO:0007669"/>
    <property type="project" value="InterPro"/>
</dbReference>
<dbReference type="PANTHER" id="PTHR35894:SF1">
    <property type="entry name" value="PHOSPHORIBULOKINASE _ URIDINE KINASE FAMILY"/>
    <property type="match status" value="1"/>
</dbReference>
<dbReference type="Pfam" id="PF13401">
    <property type="entry name" value="AAA_22"/>
    <property type="match status" value="1"/>
</dbReference>
<proteinExistence type="predicted"/>